<gene>
    <name evidence="1" type="ORF">LOK49_LG07G01442</name>
</gene>
<organism evidence="1 2">
    <name type="scientific">Camellia lanceoleosa</name>
    <dbReference type="NCBI Taxonomy" id="1840588"/>
    <lineage>
        <taxon>Eukaryota</taxon>
        <taxon>Viridiplantae</taxon>
        <taxon>Streptophyta</taxon>
        <taxon>Embryophyta</taxon>
        <taxon>Tracheophyta</taxon>
        <taxon>Spermatophyta</taxon>
        <taxon>Magnoliopsida</taxon>
        <taxon>eudicotyledons</taxon>
        <taxon>Gunneridae</taxon>
        <taxon>Pentapetalae</taxon>
        <taxon>asterids</taxon>
        <taxon>Ericales</taxon>
        <taxon>Theaceae</taxon>
        <taxon>Camellia</taxon>
    </lineage>
</organism>
<sequence>MYVDHYLPVITLHYFHGNLQYLPTQWPQKHMTCPTKTREALKICSYSLLLDGFGWLLPYIGVYNKPNLLVVDLDKFVLPQLEEERFAFVKSVSRAAELNKLLVECNFSSICIHSGMSQEESYHFFEMNMERKVKPQKAKGKTSEGRKQLSSVRVIQRNLVYIVGLPLNLADEDRRQYFGQYGKVLKVSISRTAAGAIQHFANNTCSVYITYSKEEEVVRCVGISYCSACFGTTKYCHAWLRNVSCSNPDCLYLHEIGTQEDSFTKDGIISAYTRDVL</sequence>
<protein>
    <submittedName>
        <fullName evidence="1">CCR4-NOT transcription complex subunit 4</fullName>
    </submittedName>
</protein>
<proteinExistence type="predicted"/>
<reference evidence="1 2" key="1">
    <citation type="journal article" date="2022" name="Plant J.">
        <title>Chromosome-level genome of Camellia lanceoleosa provides a valuable resource for understanding genome evolution and self-incompatibility.</title>
        <authorList>
            <person name="Gong W."/>
            <person name="Xiao S."/>
            <person name="Wang L."/>
            <person name="Liao Z."/>
            <person name="Chang Y."/>
            <person name="Mo W."/>
            <person name="Hu G."/>
            <person name="Li W."/>
            <person name="Zhao G."/>
            <person name="Zhu H."/>
            <person name="Hu X."/>
            <person name="Ji K."/>
            <person name="Xiang X."/>
            <person name="Song Q."/>
            <person name="Yuan D."/>
            <person name="Jin S."/>
            <person name="Zhang L."/>
        </authorList>
    </citation>
    <scope>NUCLEOTIDE SEQUENCE [LARGE SCALE GENOMIC DNA]</scope>
    <source>
        <strain evidence="1">SQ_2022a</strain>
    </source>
</reference>
<dbReference type="Proteomes" id="UP001060215">
    <property type="component" value="Chromosome 7"/>
</dbReference>
<comment type="caution">
    <text evidence="1">The sequence shown here is derived from an EMBL/GenBank/DDBJ whole genome shotgun (WGS) entry which is preliminary data.</text>
</comment>
<dbReference type="EMBL" id="CM045764">
    <property type="protein sequence ID" value="KAI8005561.1"/>
    <property type="molecule type" value="Genomic_DNA"/>
</dbReference>
<keyword evidence="2" id="KW-1185">Reference proteome</keyword>
<evidence type="ECO:0000313" key="2">
    <source>
        <dbReference type="Proteomes" id="UP001060215"/>
    </source>
</evidence>
<name>A0ACC0H155_9ERIC</name>
<evidence type="ECO:0000313" key="1">
    <source>
        <dbReference type="EMBL" id="KAI8005561.1"/>
    </source>
</evidence>
<accession>A0ACC0H155</accession>